<dbReference type="Pfam" id="PF07978">
    <property type="entry name" value="NIPSNAP"/>
    <property type="match status" value="1"/>
</dbReference>
<comment type="caution">
    <text evidence="2">The sequence shown here is derived from an EMBL/GenBank/DDBJ whole genome shotgun (WGS) entry which is preliminary data.</text>
</comment>
<reference evidence="2" key="2">
    <citation type="submission" date="2020-09" db="EMBL/GenBank/DDBJ databases">
        <authorList>
            <person name="Sun Q."/>
            <person name="Kim S."/>
        </authorList>
    </citation>
    <scope>NUCLEOTIDE SEQUENCE</scope>
    <source>
        <strain evidence="2">KCTC 12368</strain>
    </source>
</reference>
<accession>A0A918UL06</accession>
<protein>
    <recommendedName>
        <fullName evidence="1">NIPSNAP domain-containing protein</fullName>
    </recommendedName>
</protein>
<proteinExistence type="predicted"/>
<dbReference type="Gene3D" id="3.30.70.100">
    <property type="match status" value="2"/>
</dbReference>
<organism evidence="2 3">
    <name type="scientific">Echinicola pacifica</name>
    <dbReference type="NCBI Taxonomy" id="346377"/>
    <lineage>
        <taxon>Bacteria</taxon>
        <taxon>Pseudomonadati</taxon>
        <taxon>Bacteroidota</taxon>
        <taxon>Cytophagia</taxon>
        <taxon>Cytophagales</taxon>
        <taxon>Cyclobacteriaceae</taxon>
        <taxon>Echinicola</taxon>
    </lineage>
</organism>
<dbReference type="Proteomes" id="UP000619457">
    <property type="component" value="Unassembled WGS sequence"/>
</dbReference>
<name>A0A918UL06_9BACT</name>
<evidence type="ECO:0000259" key="1">
    <source>
        <dbReference type="Pfam" id="PF07978"/>
    </source>
</evidence>
<evidence type="ECO:0000313" key="3">
    <source>
        <dbReference type="Proteomes" id="UP000619457"/>
    </source>
</evidence>
<evidence type="ECO:0000313" key="2">
    <source>
        <dbReference type="EMBL" id="GGZ17608.1"/>
    </source>
</evidence>
<sequence length="238" mass="27039">MAYSQGNARHIYEIKVYHLKDQQQFSALSSFLKNAYISFAKDQGIDEIGVFEPLEADTLAGKRIYVFTPFTTLAEYGNFSSQWNEKLKGDIEGAKKSGQKMYMRYETTLLKAFAGMPGFEAPALKGKAADHIFELRSYESPTDFHYHNKVRMFNEGEVEIFDRLGFNAVFYAEVLAGATMPNLMYMTSFDNAASQKSKWQDFGKDSAWVGMKNDPQFQNNVSSITINLLKPMAYSPIH</sequence>
<dbReference type="InterPro" id="IPR012577">
    <property type="entry name" value="NIPSNAP"/>
</dbReference>
<feature type="domain" description="NIPSNAP" evidence="1">
    <location>
        <begin position="134"/>
        <end position="236"/>
    </location>
</feature>
<gene>
    <name evidence="2" type="ORF">GCM10007049_07790</name>
</gene>
<reference evidence="2" key="1">
    <citation type="journal article" date="2014" name="Int. J. Syst. Evol. Microbiol.">
        <title>Complete genome sequence of Corynebacterium casei LMG S-19264T (=DSM 44701T), isolated from a smear-ripened cheese.</title>
        <authorList>
            <consortium name="US DOE Joint Genome Institute (JGI-PGF)"/>
            <person name="Walter F."/>
            <person name="Albersmeier A."/>
            <person name="Kalinowski J."/>
            <person name="Ruckert C."/>
        </authorList>
    </citation>
    <scope>NUCLEOTIDE SEQUENCE</scope>
    <source>
        <strain evidence="2">KCTC 12368</strain>
    </source>
</reference>
<dbReference type="InterPro" id="IPR011008">
    <property type="entry name" value="Dimeric_a/b-barrel"/>
</dbReference>
<dbReference type="EMBL" id="BMWX01000001">
    <property type="protein sequence ID" value="GGZ17608.1"/>
    <property type="molecule type" value="Genomic_DNA"/>
</dbReference>
<dbReference type="SUPFAM" id="SSF54909">
    <property type="entry name" value="Dimeric alpha+beta barrel"/>
    <property type="match status" value="1"/>
</dbReference>
<keyword evidence="3" id="KW-1185">Reference proteome</keyword>
<dbReference type="AlphaFoldDB" id="A0A918UL06"/>